<feature type="compositionally biased region" description="Low complexity" evidence="1">
    <location>
        <begin position="199"/>
        <end position="208"/>
    </location>
</feature>
<accession>A0AAN9T0S9</accession>
<feature type="compositionally biased region" description="Low complexity" evidence="1">
    <location>
        <begin position="1"/>
        <end position="12"/>
    </location>
</feature>
<feature type="region of interest" description="Disordered" evidence="1">
    <location>
        <begin position="174"/>
        <end position="223"/>
    </location>
</feature>
<organism evidence="2 3">
    <name type="scientific">Psophocarpus tetragonolobus</name>
    <name type="common">Winged bean</name>
    <name type="synonym">Dolichos tetragonolobus</name>
    <dbReference type="NCBI Taxonomy" id="3891"/>
    <lineage>
        <taxon>Eukaryota</taxon>
        <taxon>Viridiplantae</taxon>
        <taxon>Streptophyta</taxon>
        <taxon>Embryophyta</taxon>
        <taxon>Tracheophyta</taxon>
        <taxon>Spermatophyta</taxon>
        <taxon>Magnoliopsida</taxon>
        <taxon>eudicotyledons</taxon>
        <taxon>Gunneridae</taxon>
        <taxon>Pentapetalae</taxon>
        <taxon>rosids</taxon>
        <taxon>fabids</taxon>
        <taxon>Fabales</taxon>
        <taxon>Fabaceae</taxon>
        <taxon>Papilionoideae</taxon>
        <taxon>50 kb inversion clade</taxon>
        <taxon>NPAAA clade</taxon>
        <taxon>indigoferoid/millettioid clade</taxon>
        <taxon>Phaseoleae</taxon>
        <taxon>Psophocarpus</taxon>
    </lineage>
</organism>
<dbReference type="EMBL" id="JAYMYS010000002">
    <property type="protein sequence ID" value="KAK7404958.1"/>
    <property type="molecule type" value="Genomic_DNA"/>
</dbReference>
<feature type="compositionally biased region" description="Acidic residues" evidence="1">
    <location>
        <begin position="182"/>
        <end position="198"/>
    </location>
</feature>
<proteinExistence type="predicted"/>
<keyword evidence="3" id="KW-1185">Reference proteome</keyword>
<feature type="region of interest" description="Disordered" evidence="1">
    <location>
        <begin position="49"/>
        <end position="92"/>
    </location>
</feature>
<dbReference type="AlphaFoldDB" id="A0AAN9T0S9"/>
<evidence type="ECO:0000313" key="2">
    <source>
        <dbReference type="EMBL" id="KAK7404958.1"/>
    </source>
</evidence>
<comment type="caution">
    <text evidence="2">The sequence shown here is derived from an EMBL/GenBank/DDBJ whole genome shotgun (WGS) entry which is preliminary data.</text>
</comment>
<name>A0AAN9T0S9_PSOTE</name>
<reference evidence="2 3" key="1">
    <citation type="submission" date="2024-01" db="EMBL/GenBank/DDBJ databases">
        <title>The genomes of 5 underutilized Papilionoideae crops provide insights into root nodulation and disease resistanc.</title>
        <authorList>
            <person name="Jiang F."/>
        </authorList>
    </citation>
    <scope>NUCLEOTIDE SEQUENCE [LARGE SCALE GENOMIC DNA]</scope>
    <source>
        <strain evidence="2">DUOXIRENSHENG_FW03</strain>
        <tissue evidence="2">Leaves</tissue>
    </source>
</reference>
<feature type="compositionally biased region" description="Basic residues" evidence="1">
    <location>
        <begin position="13"/>
        <end position="28"/>
    </location>
</feature>
<evidence type="ECO:0000256" key="1">
    <source>
        <dbReference type="SAM" id="MobiDB-lite"/>
    </source>
</evidence>
<feature type="compositionally biased region" description="Basic residues" evidence="1">
    <location>
        <begin position="78"/>
        <end position="88"/>
    </location>
</feature>
<dbReference type="Proteomes" id="UP001386955">
    <property type="component" value="Unassembled WGS sequence"/>
</dbReference>
<evidence type="ECO:0000313" key="3">
    <source>
        <dbReference type="Proteomes" id="UP001386955"/>
    </source>
</evidence>
<feature type="region of interest" description="Disordered" evidence="1">
    <location>
        <begin position="1"/>
        <end position="31"/>
    </location>
</feature>
<sequence>MEVARSGANSPRSRGRGRRRGRPRKHHACVISKEVSIPSSLMVAPNAEGARSLSLSDVERARSRKQVTSDGEGGSKTISRHLQRKSYTGKRLCQSSQVIDKNNQQHGQEGFSYQDSPDALPNFHYEFDLPLDKGFEVSVIILYHYSNFGNDVTNEANADFVDRSMTQQIGDVSMDDSQRNEEDFETNDEEEVNEEAELNNDFGLNNEGEGNEEEEAHKEPGIQGIKVDANDELVKDPNSDHIHPYVDVCLDPMRDETRIPLSFVKKYIPTSWEGTILLHDKQLNRMYVKLSFDGNGAILCNGLRILAGFYNLNRMHTLRIFVKSPFSWGMRVLNYVGNEIDYPRFDV</sequence>
<gene>
    <name evidence="2" type="ORF">VNO78_06043</name>
</gene>
<protein>
    <submittedName>
        <fullName evidence="2">Uncharacterized protein</fullName>
    </submittedName>
</protein>